<feature type="transmembrane region" description="Helical" evidence="7">
    <location>
        <begin position="178"/>
        <end position="198"/>
    </location>
</feature>
<keyword evidence="5 7" id="KW-1133">Transmembrane helix</keyword>
<dbReference type="AlphaFoldDB" id="A0A514JUC6"/>
<protein>
    <submittedName>
        <fullName evidence="9">Type VII secretion integral membrane protein EccD</fullName>
    </submittedName>
</protein>
<feature type="domain" description="Ubiquitin-like" evidence="8">
    <location>
        <begin position="15"/>
        <end position="97"/>
    </location>
</feature>
<proteinExistence type="inferred from homology"/>
<dbReference type="InterPro" id="IPR024962">
    <property type="entry name" value="YukD-like"/>
</dbReference>
<keyword evidence="4 7" id="KW-0812">Transmembrane</keyword>
<organism evidence="9 10">
    <name type="scientific">Streptomyces calvus</name>
    <dbReference type="NCBI Taxonomy" id="67282"/>
    <lineage>
        <taxon>Bacteria</taxon>
        <taxon>Bacillati</taxon>
        <taxon>Actinomycetota</taxon>
        <taxon>Actinomycetes</taxon>
        <taxon>Kitasatosporales</taxon>
        <taxon>Streptomycetaceae</taxon>
        <taxon>Streptomyces</taxon>
    </lineage>
</organism>
<evidence type="ECO:0000256" key="1">
    <source>
        <dbReference type="ARBA" id="ARBA00004651"/>
    </source>
</evidence>
<feature type="transmembrane region" description="Helical" evidence="7">
    <location>
        <begin position="152"/>
        <end position="171"/>
    </location>
</feature>
<accession>A0A514JUC6</accession>
<feature type="transmembrane region" description="Helical" evidence="7">
    <location>
        <begin position="397"/>
        <end position="417"/>
    </location>
</feature>
<evidence type="ECO:0000259" key="8">
    <source>
        <dbReference type="PROSITE" id="PS50053"/>
    </source>
</evidence>
<reference evidence="9 10" key="1">
    <citation type="submission" date="2017-07" db="EMBL/GenBank/DDBJ databases">
        <title>The Complete Genome of Streptomyces asterosporus-ZSY.</title>
        <authorList>
            <person name="Zhang S."/>
        </authorList>
    </citation>
    <scope>NUCLEOTIDE SEQUENCE [LARGE SCALE GENOMIC DNA]</scope>
    <source>
        <strain evidence="9 10">DSM 41452</strain>
    </source>
</reference>
<evidence type="ECO:0000256" key="3">
    <source>
        <dbReference type="ARBA" id="ARBA00022475"/>
    </source>
</evidence>
<dbReference type="InterPro" id="IPR000626">
    <property type="entry name" value="Ubiquitin-like_dom"/>
</dbReference>
<evidence type="ECO:0000256" key="7">
    <source>
        <dbReference type="SAM" id="Phobius"/>
    </source>
</evidence>
<keyword evidence="10" id="KW-1185">Reference proteome</keyword>
<comment type="subcellular location">
    <subcellularLocation>
        <location evidence="1">Cell membrane</location>
        <topology evidence="1">Multi-pass membrane protein</topology>
    </subcellularLocation>
</comment>
<feature type="transmembrane region" description="Helical" evidence="7">
    <location>
        <begin position="210"/>
        <end position="229"/>
    </location>
</feature>
<evidence type="ECO:0000313" key="9">
    <source>
        <dbReference type="EMBL" id="QDI70984.1"/>
    </source>
</evidence>
<dbReference type="Pfam" id="PF08817">
    <property type="entry name" value="YukD"/>
    <property type="match status" value="1"/>
</dbReference>
<dbReference type="Pfam" id="PF19053">
    <property type="entry name" value="EccD"/>
    <property type="match status" value="1"/>
</dbReference>
<feature type="transmembrane region" description="Helical" evidence="7">
    <location>
        <begin position="269"/>
        <end position="297"/>
    </location>
</feature>
<evidence type="ECO:0000313" key="10">
    <source>
        <dbReference type="Proteomes" id="UP000316215"/>
    </source>
</evidence>
<dbReference type="Gene3D" id="3.10.20.90">
    <property type="entry name" value="Phosphatidylinositol 3-kinase Catalytic Subunit, Chain A, domain 1"/>
    <property type="match status" value="1"/>
</dbReference>
<dbReference type="Proteomes" id="UP000316215">
    <property type="component" value="Chromosome"/>
</dbReference>
<evidence type="ECO:0000256" key="5">
    <source>
        <dbReference type="ARBA" id="ARBA00022989"/>
    </source>
</evidence>
<feature type="transmembrane region" description="Helical" evidence="7">
    <location>
        <begin position="127"/>
        <end position="146"/>
    </location>
</feature>
<sequence>MSTGALSRNTASGPVVLSRVTLVGERRRVDLVLPAREPVGLLLPEIMRLLDDRAEGRPASRQLVTVDGSALDHDSTLETAGVRDGAVLRLVRAEDAPPAPVVHDVTDEVTEDLGHRAWVWGPAARRVTSGAASVAWVVVAALFARARFDDSAVAAALLLAAGAAVVAGAVLGRVRRYGLAATLLCAGGALGVLGVWSLVDVVGGSSAGALRLAGVAAVGVLVLALLGLFTPLGRGGVVGAGAVAATAVGWEAVVALQSGAGTVEQQARVGAVLGVVCVVVLGVLPRLALMASGLSGLDDRRAGGVSVSRHRVSTALTAAHRGLVLATITLAGSAAAAAVLALRDPSVWTVPLAALVAVVLALRARAFPLVAEVVVLLAAAAGVVVRLLTVWAERSSAAAPLAVLVVLAVLPLVVLAVQPAEHVRVRLRRVGDLLESVGVIALLPLLVGVFGVYGRLLDTFA</sequence>
<comment type="similarity">
    <text evidence="2">Belongs to the EccD/Snm4 family.</text>
</comment>
<feature type="transmembrane region" description="Helical" evidence="7">
    <location>
        <begin position="346"/>
        <end position="362"/>
    </location>
</feature>
<keyword evidence="3" id="KW-1003">Cell membrane</keyword>
<dbReference type="PROSITE" id="PS50053">
    <property type="entry name" value="UBIQUITIN_2"/>
    <property type="match status" value="1"/>
</dbReference>
<feature type="transmembrane region" description="Helical" evidence="7">
    <location>
        <begin position="437"/>
        <end position="456"/>
    </location>
</feature>
<dbReference type="InterPro" id="IPR006707">
    <property type="entry name" value="T7SS_EccD"/>
</dbReference>
<feature type="transmembrane region" description="Helical" evidence="7">
    <location>
        <begin position="369"/>
        <end position="391"/>
    </location>
</feature>
<evidence type="ECO:0000256" key="4">
    <source>
        <dbReference type="ARBA" id="ARBA00022692"/>
    </source>
</evidence>
<gene>
    <name evidence="9" type="primary">eccD</name>
    <name evidence="9" type="ORF">CD934_21545</name>
</gene>
<dbReference type="InterPro" id="IPR044049">
    <property type="entry name" value="EccD_transm"/>
</dbReference>
<dbReference type="NCBIfam" id="TIGR03920">
    <property type="entry name" value="T7SS_EccD"/>
    <property type="match status" value="1"/>
</dbReference>
<evidence type="ECO:0000256" key="6">
    <source>
        <dbReference type="ARBA" id="ARBA00023136"/>
    </source>
</evidence>
<dbReference type="KEGG" id="sast:CD934_21545"/>
<evidence type="ECO:0000256" key="2">
    <source>
        <dbReference type="ARBA" id="ARBA00006162"/>
    </source>
</evidence>
<keyword evidence="6 7" id="KW-0472">Membrane</keyword>
<feature type="transmembrane region" description="Helical" evidence="7">
    <location>
        <begin position="236"/>
        <end position="257"/>
    </location>
</feature>
<dbReference type="EMBL" id="CP022310">
    <property type="protein sequence ID" value="QDI70984.1"/>
    <property type="molecule type" value="Genomic_DNA"/>
</dbReference>
<feature type="transmembrane region" description="Helical" evidence="7">
    <location>
        <begin position="318"/>
        <end position="340"/>
    </location>
</feature>
<name>A0A514JUC6_9ACTN</name>
<dbReference type="GO" id="GO:0005886">
    <property type="term" value="C:plasma membrane"/>
    <property type="evidence" value="ECO:0007669"/>
    <property type="project" value="UniProtKB-SubCell"/>
</dbReference>